<keyword evidence="7" id="KW-0119">Carbohydrate metabolism</keyword>
<dbReference type="PANTHER" id="PTHR31316:SF0">
    <property type="entry name" value="SECRETED BETA-GLUCOSIDASE SIM1-RELATED"/>
    <property type="match status" value="1"/>
</dbReference>
<sequence>MKNIITYTLAGTLVAGATAQHQHRHHHGRRSGTMVVKRAPAVVTEYIVGATETIYELEGKKLSGDEAKAGIDGGNLVVIGESEPTYTTPVAVPTTSSKAEKASLGAQFYESESSSSSAEPTTSVAPTTSTTPVPEPSTSSTSEAAASSTQEVSVSSKSSSSSYSSGGTGVDKEFPSGEIKCSVFPSDYGAVPLEWMKLDGWSGIQYVPDYTPGDTSITTIDTAIAGDSCTKNAMCSYACPAGYQKTQWPDAQGSTKESIGGLYCNSEGYLELTRKGYNTLCEQGAGGVTIKNELSVGVATCRTDYPGTENMVIPAWADAGSSISVCNPIQDSYYIWDGSGTSAQYYVNKKGYSNEEACVWTSSIDSDGAGNWAPIVLGVGQGADGNTYISIFQNLPTSTAKLDFNIEIKGGNTKCSYIDGSWTGGLAGCTTTISGSQKAVVRYF</sequence>
<evidence type="ECO:0000256" key="7">
    <source>
        <dbReference type="ARBA" id="ARBA00023277"/>
    </source>
</evidence>
<evidence type="ECO:0000256" key="5">
    <source>
        <dbReference type="ARBA" id="ARBA00022729"/>
    </source>
</evidence>
<comment type="subcellular location">
    <subcellularLocation>
        <location evidence="1">Secreted</location>
        <location evidence="1">Cell wall</location>
    </subcellularLocation>
</comment>
<organism evidence="12 13">
    <name type="scientific">Neonectria magnoliae</name>
    <dbReference type="NCBI Taxonomy" id="2732573"/>
    <lineage>
        <taxon>Eukaryota</taxon>
        <taxon>Fungi</taxon>
        <taxon>Dikarya</taxon>
        <taxon>Ascomycota</taxon>
        <taxon>Pezizomycotina</taxon>
        <taxon>Sordariomycetes</taxon>
        <taxon>Hypocreomycetidae</taxon>
        <taxon>Hypocreales</taxon>
        <taxon>Nectriaceae</taxon>
        <taxon>Neonectria</taxon>
    </lineage>
</organism>
<keyword evidence="6" id="KW-0378">Hydrolase</keyword>
<evidence type="ECO:0000313" key="13">
    <source>
        <dbReference type="Proteomes" id="UP001498421"/>
    </source>
</evidence>
<accession>A0ABR1HA93</accession>
<dbReference type="EMBL" id="JAZAVK010000185">
    <property type="protein sequence ID" value="KAK7417496.1"/>
    <property type="molecule type" value="Genomic_DNA"/>
</dbReference>
<reference evidence="12 13" key="1">
    <citation type="journal article" date="2025" name="Microbiol. Resour. Announc.">
        <title>Draft genome sequences for Neonectria magnoliae and Neonectria punicea, canker pathogens of Liriodendron tulipifera and Acer saccharum in West Virginia.</title>
        <authorList>
            <person name="Petronek H.M."/>
            <person name="Kasson M.T."/>
            <person name="Metheny A.M."/>
            <person name="Stauder C.M."/>
            <person name="Lovett B."/>
            <person name="Lynch S.C."/>
            <person name="Garnas J.R."/>
            <person name="Kasson L.R."/>
            <person name="Stajich J.E."/>
        </authorList>
    </citation>
    <scope>NUCLEOTIDE SEQUENCE [LARGE SCALE GENOMIC DNA]</scope>
    <source>
        <strain evidence="12 13">NRRL 64651</strain>
    </source>
</reference>
<comment type="caution">
    <text evidence="12">The sequence shown here is derived from an EMBL/GenBank/DDBJ whole genome shotgun (WGS) entry which is preliminary data.</text>
</comment>
<feature type="compositionally biased region" description="Low complexity" evidence="11">
    <location>
        <begin position="111"/>
        <end position="165"/>
    </location>
</feature>
<dbReference type="PANTHER" id="PTHR31316">
    <property type="entry name" value="BETA-GLUCOSIDASE-LIKE PROTEIN NCA3, MITOCHONDRIAL-RELATED"/>
    <property type="match status" value="1"/>
</dbReference>
<evidence type="ECO:0000256" key="2">
    <source>
        <dbReference type="ARBA" id="ARBA00010579"/>
    </source>
</evidence>
<gene>
    <name evidence="12" type="primary">SUN4</name>
    <name evidence="12" type="ORF">QQZ08_011613</name>
</gene>
<evidence type="ECO:0000256" key="3">
    <source>
        <dbReference type="ARBA" id="ARBA00022512"/>
    </source>
</evidence>
<evidence type="ECO:0000256" key="4">
    <source>
        <dbReference type="ARBA" id="ARBA00022525"/>
    </source>
</evidence>
<dbReference type="InterPro" id="IPR051526">
    <property type="entry name" value="Beta-Glucosidase_SUN"/>
</dbReference>
<keyword evidence="10" id="KW-0624">Polysaccharide degradation</keyword>
<name>A0ABR1HA93_9HYPO</name>
<evidence type="ECO:0000256" key="1">
    <source>
        <dbReference type="ARBA" id="ARBA00004191"/>
    </source>
</evidence>
<evidence type="ECO:0000256" key="10">
    <source>
        <dbReference type="ARBA" id="ARBA00023326"/>
    </source>
</evidence>
<proteinExistence type="inferred from homology"/>
<keyword evidence="3" id="KW-0134">Cell wall</keyword>
<feature type="region of interest" description="Disordered" evidence="11">
    <location>
        <begin position="104"/>
        <end position="171"/>
    </location>
</feature>
<evidence type="ECO:0000256" key="11">
    <source>
        <dbReference type="SAM" id="MobiDB-lite"/>
    </source>
</evidence>
<keyword evidence="4" id="KW-0964">Secreted</keyword>
<keyword evidence="5" id="KW-0732">Signal</keyword>
<evidence type="ECO:0000256" key="9">
    <source>
        <dbReference type="ARBA" id="ARBA00023316"/>
    </source>
</evidence>
<keyword evidence="9" id="KW-0961">Cell wall biogenesis/degradation</keyword>
<evidence type="ECO:0000313" key="12">
    <source>
        <dbReference type="EMBL" id="KAK7417496.1"/>
    </source>
</evidence>
<evidence type="ECO:0000256" key="8">
    <source>
        <dbReference type="ARBA" id="ARBA00023295"/>
    </source>
</evidence>
<keyword evidence="13" id="KW-1185">Reference proteome</keyword>
<dbReference type="InterPro" id="IPR005556">
    <property type="entry name" value="SUN"/>
</dbReference>
<evidence type="ECO:0000256" key="6">
    <source>
        <dbReference type="ARBA" id="ARBA00022801"/>
    </source>
</evidence>
<protein>
    <submittedName>
        <fullName evidence="12">Sperm-associated antigen 4 protein</fullName>
    </submittedName>
</protein>
<keyword evidence="8" id="KW-0326">Glycosidase</keyword>
<dbReference type="Proteomes" id="UP001498421">
    <property type="component" value="Unassembled WGS sequence"/>
</dbReference>
<comment type="similarity">
    <text evidence="2">Belongs to the SUN family.</text>
</comment>
<dbReference type="Pfam" id="PF03856">
    <property type="entry name" value="SUN"/>
    <property type="match status" value="1"/>
</dbReference>